<dbReference type="AlphaFoldDB" id="A0A024H9M8"/>
<dbReference type="PROSITE" id="PS50222">
    <property type="entry name" value="EF_HAND_2"/>
    <property type="match status" value="1"/>
</dbReference>
<dbReference type="PROSITE" id="PS00018">
    <property type="entry name" value="EF_HAND_1"/>
    <property type="match status" value="1"/>
</dbReference>
<dbReference type="eggNOG" id="COG3409">
    <property type="taxonomic scope" value="Bacteria"/>
</dbReference>
<proteinExistence type="predicted"/>
<dbReference type="eggNOG" id="COG3179">
    <property type="taxonomic scope" value="Bacteria"/>
</dbReference>
<dbReference type="RefSeq" id="WP_052355143.1">
    <property type="nucleotide sequence ID" value="NZ_HG322950.1"/>
</dbReference>
<keyword evidence="3" id="KW-1185">Reference proteome</keyword>
<dbReference type="STRING" id="1301098.PKB_0181"/>
<evidence type="ECO:0000259" key="1">
    <source>
        <dbReference type="PROSITE" id="PS50222"/>
    </source>
</evidence>
<dbReference type="InterPro" id="IPR002048">
    <property type="entry name" value="EF_hand_dom"/>
</dbReference>
<evidence type="ECO:0000313" key="3">
    <source>
        <dbReference type="Proteomes" id="UP000025241"/>
    </source>
</evidence>
<evidence type="ECO:0000313" key="2">
    <source>
        <dbReference type="EMBL" id="CDF81560.1"/>
    </source>
</evidence>
<feature type="domain" description="EF-hand" evidence="1">
    <location>
        <begin position="559"/>
        <end position="587"/>
    </location>
</feature>
<name>A0A024H9M8_PSEKB</name>
<dbReference type="PATRIC" id="fig|1301098.3.peg.185"/>
<reference evidence="2 3" key="2">
    <citation type="submission" date="2014-05" db="EMBL/GenBank/DDBJ databases">
        <title>Genome sequence of the 3-chlorobenzoate degrading bacterium Pseudomonas knackmussii B13 shows multiple evidence for horizontal gene transfer.</title>
        <authorList>
            <person name="Miyazaki R."/>
            <person name="Bertelli C."/>
            <person name="Falquet L."/>
            <person name="Robinson-Rechavi M."/>
            <person name="Gharib W."/>
            <person name="Roy S."/>
            <person name="Van der Meer J.R."/>
        </authorList>
    </citation>
    <scope>NUCLEOTIDE SEQUENCE [LARGE SCALE GENOMIC DNA]</scope>
    <source>
        <strain evidence="2 3">B13</strain>
    </source>
</reference>
<sequence>MATPSLSALAAAAANAVNAARATQREGEPLKLPIYAPLPGEQWADSHEYMHLPAVRQWSHPFGSKADPLRQLTELAYAKGGYYPLGRNGIWHAGVHFDAGTAGILDQSFVRCLADGEVVAYRIDSQSPTSEFTVNRQPAQRPFTRNFVLVRHRLQAPKIAGSDDTPPSLTFYSLYMHLQDWSVYQADKSLQRPAFWPPGKFLRVRESVQDHVPGLDGLVWLRTRIGPNGGAIISGLARGTEVTVSGTSSYRKLENLAGPRQLLSDGALQGYVRFSHLAPLDGGEYRATHELEVLASADAHAHRLMKLPLGTVVRLSGEGACRKLEWVNQYVHFDSLLSEPEPQERDRCVVLDEPVPIKAGALIGHLGTYHFCYADEPTRQLHLEAFSGQDVGGFIHFCREWAKRLPASGKTWLQVPKGTPIAPDRADLSAARYPFVDSDTPRSAAELYLPKSLLDGLKPEHKLTIPAKDGRKACTWYRLDNLLHDEHNQLQSGWVKVEADAQWASPWEWPGYDVICNRDTPQRCVAYRQQTTMERLNEQARERYSQMADLSDQGPLRSRLFEIIDRNRDGRMTADELQKALELPAHAQSISRLVIHCENEWHWIPQKWNELDEILGHSPSTPHTNWISGKRRIEQMCWWNDVAGKVGLPVDGRVWHFHPIGFLTSLAKNLGSLERLIRKIGDIISHGEGNYESYNTGTKDVPDGRVGFSFLHPPTGTVTNKTIDEIIDTDELPGTNRNRMFATGKYQTVIATLKTAKRSMGLSGDELYDEHMQERVFSEYLFKKAGGGVLARFVEDGRGSVDDAQYAASKEWASISTPAGRSIYDGRISNGEMSYYSGNANSGNQESTNNLRLLLQKVGLGDY</sequence>
<dbReference type="OrthoDB" id="1242806at2"/>
<reference evidence="2 3" key="1">
    <citation type="submission" date="2013-03" db="EMBL/GenBank/DDBJ databases">
        <authorList>
            <person name="Linke B."/>
        </authorList>
    </citation>
    <scope>NUCLEOTIDE SEQUENCE [LARGE SCALE GENOMIC DNA]</scope>
    <source>
        <strain evidence="2 3">B13</strain>
    </source>
</reference>
<accession>A0A024H9M8</accession>
<dbReference type="InterPro" id="IPR018247">
    <property type="entry name" value="EF_Hand_1_Ca_BS"/>
</dbReference>
<dbReference type="Proteomes" id="UP000025241">
    <property type="component" value="Chromosome I"/>
</dbReference>
<dbReference type="KEGG" id="pkc:PKB_0181"/>
<dbReference type="Gene3D" id="1.10.530.10">
    <property type="match status" value="1"/>
</dbReference>
<organism evidence="2 3">
    <name type="scientific">Pseudomonas knackmussii (strain DSM 6978 / CCUG 54928 / LMG 23759 / B13)</name>
    <dbReference type="NCBI Taxonomy" id="1301098"/>
    <lineage>
        <taxon>Bacteria</taxon>
        <taxon>Pseudomonadati</taxon>
        <taxon>Pseudomonadota</taxon>
        <taxon>Gammaproteobacteria</taxon>
        <taxon>Pseudomonadales</taxon>
        <taxon>Pseudomonadaceae</taxon>
        <taxon>Pseudomonas</taxon>
    </lineage>
</organism>
<dbReference type="EMBL" id="HG322950">
    <property type="protein sequence ID" value="CDF81560.1"/>
    <property type="molecule type" value="Genomic_DNA"/>
</dbReference>
<protein>
    <recommendedName>
        <fullName evidence="1">EF-hand domain-containing protein</fullName>
    </recommendedName>
</protein>
<gene>
    <name evidence="2" type="ORF">PKB_0181</name>
</gene>
<dbReference type="HOGENOM" id="CLU_010665_0_0_6"/>
<dbReference type="GO" id="GO:0005509">
    <property type="term" value="F:calcium ion binding"/>
    <property type="evidence" value="ECO:0007669"/>
    <property type="project" value="InterPro"/>
</dbReference>